<dbReference type="EMBL" id="JAEPRB010000025">
    <property type="protein sequence ID" value="KAG2225672.1"/>
    <property type="molecule type" value="Genomic_DNA"/>
</dbReference>
<dbReference type="InterPro" id="IPR000109">
    <property type="entry name" value="POT_fam"/>
</dbReference>
<evidence type="ECO:0000256" key="6">
    <source>
        <dbReference type="ARBA" id="ARBA00023136"/>
    </source>
</evidence>
<feature type="transmembrane region" description="Helical" evidence="8">
    <location>
        <begin position="248"/>
        <end position="269"/>
    </location>
</feature>
<dbReference type="Proteomes" id="UP000646827">
    <property type="component" value="Unassembled WGS sequence"/>
</dbReference>
<feature type="transmembrane region" description="Helical" evidence="8">
    <location>
        <begin position="371"/>
        <end position="392"/>
    </location>
</feature>
<feature type="transmembrane region" description="Helical" evidence="8">
    <location>
        <begin position="224"/>
        <end position="242"/>
    </location>
</feature>
<accession>A0A8H7SCE5</accession>
<dbReference type="OrthoDB" id="8904098at2759"/>
<evidence type="ECO:0000256" key="3">
    <source>
        <dbReference type="ARBA" id="ARBA00022448"/>
    </source>
</evidence>
<feature type="transmembrane region" description="Helical" evidence="8">
    <location>
        <begin position="404"/>
        <end position="430"/>
    </location>
</feature>
<comment type="caution">
    <text evidence="9">The sequence shown here is derived from an EMBL/GenBank/DDBJ whole genome shotgun (WGS) entry which is preliminary data.</text>
</comment>
<feature type="transmembrane region" description="Helical" evidence="8">
    <location>
        <begin position="165"/>
        <end position="182"/>
    </location>
</feature>
<comment type="similarity">
    <text evidence="2 7">Belongs to the major facilitator superfamily. Proton-dependent oligopeptide transporter (POT/PTR) (TC 2.A.17) family.</text>
</comment>
<organism evidence="9 10">
    <name type="scientific">Circinella minor</name>
    <dbReference type="NCBI Taxonomy" id="1195481"/>
    <lineage>
        <taxon>Eukaryota</taxon>
        <taxon>Fungi</taxon>
        <taxon>Fungi incertae sedis</taxon>
        <taxon>Mucoromycota</taxon>
        <taxon>Mucoromycotina</taxon>
        <taxon>Mucoromycetes</taxon>
        <taxon>Mucorales</taxon>
        <taxon>Lichtheimiaceae</taxon>
        <taxon>Circinella</taxon>
    </lineage>
</organism>
<sequence>MSEKIEKEEVTSGSIVETSKDIDVKEVTEQEEERIAPTEEDWKNLREVADNIPFSAFLVILIEFCERFTYYGCSGLFQNYVQHPAPPSYPAEQPGAIGKGQQTATALGTFFQFWAYVTPVLAAIISDQYLGKYKTILLSSLIYVVGLIVLVCTSIPSAIESGAAFPGYVVAIILIGAGTGGIKGNVSPLVAEQYQSKAPFVRTLKNGTRVIVTPQATYQQMFNMFYWGINVGGLSAIATTSMEKNIGFWSAYLLPLCMFIVGIIVVVSGRKRYVEAPPRGSVILEASKVIKLWFKTRNFDECKPSALTKSQPEIMAKVTWDDVFVDELRRALKACTVFCWFPIFWLCYQQMTNNLISQASTMLTGNVPNDIIQNINPFSLIVIIPIMDRVFYPLLRRFGFPMRPILRISIGFVFVAIAMGYSAGIQSMIYRSAPYYEDVTGKVNWISAAYQIPSYVFIGIGEVFSSITGLEYSYKKAPQSMKAIVMSLFLFSNCIASILAFALVSVSEDPKVMWLYGGISIAAFICAILIWVIHGKGDEVDVEEDAIARDQGEMEEYYKKIGKDISTDKEKQDQN</sequence>
<keyword evidence="6 8" id="KW-0472">Membrane</keyword>
<keyword evidence="5 8" id="KW-1133">Transmembrane helix</keyword>
<keyword evidence="4 7" id="KW-0812">Transmembrane</keyword>
<dbReference type="InterPro" id="IPR018456">
    <property type="entry name" value="PTR2_symporter_CS"/>
</dbReference>
<reference evidence="9 10" key="1">
    <citation type="submission" date="2020-12" db="EMBL/GenBank/DDBJ databases">
        <title>Metabolic potential, ecology and presence of endohyphal bacteria is reflected in genomic diversity of Mucoromycotina.</title>
        <authorList>
            <person name="Muszewska A."/>
            <person name="Okrasinska A."/>
            <person name="Steczkiewicz K."/>
            <person name="Drgas O."/>
            <person name="Orlowska M."/>
            <person name="Perlinska-Lenart U."/>
            <person name="Aleksandrzak-Piekarczyk T."/>
            <person name="Szatraj K."/>
            <person name="Zielenkiewicz U."/>
            <person name="Pilsyk S."/>
            <person name="Malc E."/>
            <person name="Mieczkowski P."/>
            <person name="Kruszewska J.S."/>
            <person name="Biernat P."/>
            <person name="Pawlowska J."/>
        </authorList>
    </citation>
    <scope>NUCLEOTIDE SEQUENCE [LARGE SCALE GENOMIC DNA]</scope>
    <source>
        <strain evidence="9 10">CBS 142.35</strain>
    </source>
</reference>
<dbReference type="PROSITE" id="PS01022">
    <property type="entry name" value="PTR2_1"/>
    <property type="match status" value="1"/>
</dbReference>
<evidence type="ECO:0000256" key="5">
    <source>
        <dbReference type="ARBA" id="ARBA00022989"/>
    </source>
</evidence>
<dbReference type="FunFam" id="1.20.1250.20:FF:000085">
    <property type="entry name" value="MFS peptide transporter Ptr2"/>
    <property type="match status" value="1"/>
</dbReference>
<dbReference type="GO" id="GO:0005886">
    <property type="term" value="C:plasma membrane"/>
    <property type="evidence" value="ECO:0007669"/>
    <property type="project" value="UniProtKB-ARBA"/>
</dbReference>
<evidence type="ECO:0000313" key="9">
    <source>
        <dbReference type="EMBL" id="KAG2225672.1"/>
    </source>
</evidence>
<dbReference type="Pfam" id="PF00854">
    <property type="entry name" value="PTR2"/>
    <property type="match status" value="1"/>
</dbReference>
<keyword evidence="10" id="KW-1185">Reference proteome</keyword>
<feature type="transmembrane region" description="Helical" evidence="8">
    <location>
        <begin position="513"/>
        <end position="533"/>
    </location>
</feature>
<dbReference type="PROSITE" id="PS01023">
    <property type="entry name" value="PTR2_2"/>
    <property type="match status" value="1"/>
</dbReference>
<keyword evidence="3 7" id="KW-0813">Transport</keyword>
<gene>
    <name evidence="9" type="ORF">INT45_012144</name>
</gene>
<evidence type="ECO:0000313" key="10">
    <source>
        <dbReference type="Proteomes" id="UP000646827"/>
    </source>
</evidence>
<dbReference type="PANTHER" id="PTHR11654">
    <property type="entry name" value="OLIGOPEPTIDE TRANSPORTER-RELATED"/>
    <property type="match status" value="1"/>
</dbReference>
<evidence type="ECO:0000256" key="2">
    <source>
        <dbReference type="ARBA" id="ARBA00005982"/>
    </source>
</evidence>
<evidence type="ECO:0000256" key="7">
    <source>
        <dbReference type="RuleBase" id="RU003755"/>
    </source>
</evidence>
<evidence type="ECO:0000256" key="4">
    <source>
        <dbReference type="ARBA" id="ARBA00022692"/>
    </source>
</evidence>
<dbReference type="SUPFAM" id="SSF103473">
    <property type="entry name" value="MFS general substrate transporter"/>
    <property type="match status" value="1"/>
</dbReference>
<feature type="transmembrane region" description="Helical" evidence="8">
    <location>
        <begin position="450"/>
        <end position="472"/>
    </location>
</feature>
<evidence type="ECO:0000256" key="8">
    <source>
        <dbReference type="SAM" id="Phobius"/>
    </source>
</evidence>
<comment type="subcellular location">
    <subcellularLocation>
        <location evidence="1 7">Membrane</location>
        <topology evidence="1 7">Multi-pass membrane protein</topology>
    </subcellularLocation>
</comment>
<evidence type="ECO:0000256" key="1">
    <source>
        <dbReference type="ARBA" id="ARBA00004141"/>
    </source>
</evidence>
<proteinExistence type="inferred from homology"/>
<dbReference type="Gene3D" id="1.20.1250.20">
    <property type="entry name" value="MFS general substrate transporter like domains"/>
    <property type="match status" value="1"/>
</dbReference>
<name>A0A8H7SCE5_9FUNG</name>
<feature type="transmembrane region" description="Helical" evidence="8">
    <location>
        <begin position="136"/>
        <end position="159"/>
    </location>
</feature>
<dbReference type="AlphaFoldDB" id="A0A8H7SCE5"/>
<dbReference type="GO" id="GO:0071916">
    <property type="term" value="F:dipeptide transmembrane transporter activity"/>
    <property type="evidence" value="ECO:0007669"/>
    <property type="project" value="UniProtKB-ARBA"/>
</dbReference>
<protein>
    <submittedName>
        <fullName evidence="9">Uncharacterized protein</fullName>
    </submittedName>
</protein>
<feature type="transmembrane region" description="Helical" evidence="8">
    <location>
        <begin position="484"/>
        <end position="507"/>
    </location>
</feature>
<dbReference type="InterPro" id="IPR036259">
    <property type="entry name" value="MFS_trans_sf"/>
</dbReference>